<dbReference type="AlphaFoldDB" id="A0A9C5Z2M7"/>
<dbReference type="InterPro" id="IPR018114">
    <property type="entry name" value="TRYPSIN_HIS"/>
</dbReference>
<dbReference type="GO" id="GO:0016020">
    <property type="term" value="C:membrane"/>
    <property type="evidence" value="ECO:0007669"/>
    <property type="project" value="UniProtKB-SubCell"/>
</dbReference>
<keyword evidence="6 9" id="KW-0720">Serine protease</keyword>
<dbReference type="PRINTS" id="PR00722">
    <property type="entry name" value="CHYMOTRYPSIN"/>
</dbReference>
<feature type="signal peptide" evidence="10">
    <location>
        <begin position="1"/>
        <end position="21"/>
    </location>
</feature>
<keyword evidence="8" id="KW-1015">Disulfide bond</keyword>
<feature type="domain" description="Peptidase S1" evidence="11">
    <location>
        <begin position="745"/>
        <end position="986"/>
    </location>
</feature>
<evidence type="ECO:0000256" key="3">
    <source>
        <dbReference type="ARBA" id="ARBA00022525"/>
    </source>
</evidence>
<evidence type="ECO:0000313" key="12">
    <source>
        <dbReference type="Proteomes" id="UP000092443"/>
    </source>
</evidence>
<gene>
    <name evidence="13" type="primary">LOC119637026</name>
</gene>
<dbReference type="PANTHER" id="PTHR24264:SF65">
    <property type="entry name" value="SRCR DOMAIN-CONTAINING PROTEIN"/>
    <property type="match status" value="1"/>
</dbReference>
<dbReference type="GO" id="GO:0006508">
    <property type="term" value="P:proteolysis"/>
    <property type="evidence" value="ECO:0007669"/>
    <property type="project" value="UniProtKB-KW"/>
</dbReference>
<evidence type="ECO:0000313" key="13">
    <source>
        <dbReference type="RefSeq" id="XP_037888727.1"/>
    </source>
</evidence>
<dbReference type="GeneID" id="119637026"/>
<sequence>MFKRNFLSFLIGLFSLINIESAIMSVKANILNTILGVPSECLHQGNVWPCKLSFSCWLQGGKHTHGCGSNKWLFSCCVIANGNISPAIDLNENTFGVYGKKGITLPKRVLLRRRENNEIFSKPECGLARTFQNTLRKRIIGGRPAQFAEYPWQAHIRIGEYQCGGVLISSNMVATAAHCIQQARLQDISVYLGELDTQNLGHAEEPLPPEKYNVIQKLIHPRFEFRMTQPDRYDLALLKLAKPTGFSEHILPICLPQHHIRLVGRKAIVAGWGKTEASLGQAGTNMLQVASVPIITSLECLRWHEIKNIEVELYGEMFCAGHSDGHQDACLGDSGGPLIIKERGRYTLVGITSAGFGCGVDYQPGIYHNVQKTSKWIQEILTRHAMTVVIRQTVSEIVVKEIHATFKQTIFYKITLPVIMNISSLNGFNIVIINDKWLYCHLLILLVFNGITNGVVYHNSIYNEAITPALRQSIQRDLPKEAKFFDDFDLIPQTCRYRGKKFECGLSISCVLSGGKPVDLCSGGMIWSCCVDKEFNEEINTNAGQVNNTSDIVHLYDIYQDLKYHQKHQANVVTSGSSSSAYITSQVKPLHHTNSFGAPTVAHADYSHQNQVSSSTIGNFYTTKRPLYHNYFYGQKPYMNRPGSQVLDFNDFNGQESATGIANQIDLVFDALPQSHKKKPVGVGSSTYVFSENEHNFASGHITGSDAVETADKYNHIESSISTYQSDAFQPVPDCGEVYSRSNRIVGGHSTGFGSHPWQVALIKSGFLSRKLSCGGALISSRWIVTAAHCVATTPNSNMRIRLGEWDVRGQEERLHHEEYGVERKEVHPNYNPADFKNDLALIRLDRSVVFRQHIIPVCLPPPSTKLVGKMATVAGWGRTRHGQSTVPSVLQEVDVEVLSNDRCQRWFRAAGRRESINEVFLCAGYKEGGRDSCQGDSGGPLTLTLDGRKTLIGLVSWGIGCGREHLPGVYTNIQRFVPWIQKVMANEKAS</sequence>
<keyword evidence="7" id="KW-0812">Transmembrane</keyword>
<dbReference type="PROSITE" id="PS00134">
    <property type="entry name" value="TRYPSIN_HIS"/>
    <property type="match status" value="1"/>
</dbReference>
<dbReference type="InterPro" id="IPR043504">
    <property type="entry name" value="Peptidase_S1_PA_chymotrypsin"/>
</dbReference>
<organism evidence="12 13">
    <name type="scientific">Glossina fuscipes</name>
    <dbReference type="NCBI Taxonomy" id="7396"/>
    <lineage>
        <taxon>Eukaryota</taxon>
        <taxon>Metazoa</taxon>
        <taxon>Ecdysozoa</taxon>
        <taxon>Arthropoda</taxon>
        <taxon>Hexapoda</taxon>
        <taxon>Insecta</taxon>
        <taxon>Pterygota</taxon>
        <taxon>Neoptera</taxon>
        <taxon>Endopterygota</taxon>
        <taxon>Diptera</taxon>
        <taxon>Brachycera</taxon>
        <taxon>Muscomorpha</taxon>
        <taxon>Hippoboscoidea</taxon>
        <taxon>Glossinidae</taxon>
        <taxon>Glossina</taxon>
    </lineage>
</organism>
<dbReference type="InterPro" id="IPR050127">
    <property type="entry name" value="Serine_Proteases_S1"/>
</dbReference>
<evidence type="ECO:0000256" key="4">
    <source>
        <dbReference type="ARBA" id="ARBA00022670"/>
    </source>
</evidence>
<dbReference type="InterPro" id="IPR009003">
    <property type="entry name" value="Peptidase_S1_PA"/>
</dbReference>
<evidence type="ECO:0000256" key="7">
    <source>
        <dbReference type="ARBA" id="ARBA00022968"/>
    </source>
</evidence>
<dbReference type="PROSITE" id="PS00135">
    <property type="entry name" value="TRYPSIN_SER"/>
    <property type="match status" value="2"/>
</dbReference>
<keyword evidence="10" id="KW-0732">Signal</keyword>
<evidence type="ECO:0000256" key="9">
    <source>
        <dbReference type="RuleBase" id="RU363034"/>
    </source>
</evidence>
<evidence type="ECO:0000256" key="8">
    <source>
        <dbReference type="ARBA" id="ARBA00023157"/>
    </source>
</evidence>
<keyword evidence="12" id="KW-1185">Reference proteome</keyword>
<proteinExistence type="predicted"/>
<dbReference type="KEGG" id="gfs:119637026"/>
<dbReference type="RefSeq" id="XP_037888727.1">
    <property type="nucleotide sequence ID" value="XM_038032799.1"/>
</dbReference>
<evidence type="ECO:0000256" key="2">
    <source>
        <dbReference type="ARBA" id="ARBA00004613"/>
    </source>
</evidence>
<feature type="chain" id="PRO_5039226007" evidence="10">
    <location>
        <begin position="22"/>
        <end position="991"/>
    </location>
</feature>
<accession>A0A9C5Z2M7</accession>
<keyword evidence="5 9" id="KW-0378">Hydrolase</keyword>
<dbReference type="InterPro" id="IPR001314">
    <property type="entry name" value="Peptidase_S1A"/>
</dbReference>
<evidence type="ECO:0000259" key="11">
    <source>
        <dbReference type="PROSITE" id="PS50240"/>
    </source>
</evidence>
<dbReference type="FunFam" id="2.40.10.10:FF:000072">
    <property type="entry name" value="CLIP-domain serine protease"/>
    <property type="match status" value="1"/>
</dbReference>
<dbReference type="PROSITE" id="PS50240">
    <property type="entry name" value="TRYPSIN_DOM"/>
    <property type="match status" value="2"/>
</dbReference>
<dbReference type="GO" id="GO:0004252">
    <property type="term" value="F:serine-type endopeptidase activity"/>
    <property type="evidence" value="ECO:0007669"/>
    <property type="project" value="InterPro"/>
</dbReference>
<protein>
    <submittedName>
        <fullName evidence="13">Uncharacterized protein LOC119637026</fullName>
    </submittedName>
</protein>
<keyword evidence="7" id="KW-0735">Signal-anchor</keyword>
<evidence type="ECO:0000256" key="1">
    <source>
        <dbReference type="ARBA" id="ARBA00004606"/>
    </source>
</evidence>
<dbReference type="InterPro" id="IPR033116">
    <property type="entry name" value="TRYPSIN_SER"/>
</dbReference>
<evidence type="ECO:0000256" key="6">
    <source>
        <dbReference type="ARBA" id="ARBA00022825"/>
    </source>
</evidence>
<dbReference type="Proteomes" id="UP000092443">
    <property type="component" value="Unplaced"/>
</dbReference>
<comment type="subcellular location">
    <subcellularLocation>
        <location evidence="1">Membrane</location>
        <topology evidence="1">Single-pass type II membrane protein</topology>
    </subcellularLocation>
    <subcellularLocation>
        <location evidence="2">Secreted</location>
    </subcellularLocation>
</comment>
<feature type="domain" description="Peptidase S1" evidence="11">
    <location>
        <begin position="139"/>
        <end position="382"/>
    </location>
</feature>
<dbReference type="CDD" id="cd00190">
    <property type="entry name" value="Tryp_SPc"/>
    <property type="match status" value="2"/>
</dbReference>
<dbReference type="SMART" id="SM00020">
    <property type="entry name" value="Tryp_SPc"/>
    <property type="match status" value="2"/>
</dbReference>
<dbReference type="InterPro" id="IPR001254">
    <property type="entry name" value="Trypsin_dom"/>
</dbReference>
<dbReference type="Gene3D" id="2.40.10.10">
    <property type="entry name" value="Trypsin-like serine proteases"/>
    <property type="match status" value="2"/>
</dbReference>
<dbReference type="PANTHER" id="PTHR24264">
    <property type="entry name" value="TRYPSIN-RELATED"/>
    <property type="match status" value="1"/>
</dbReference>
<reference evidence="13" key="1">
    <citation type="submission" date="2025-08" db="UniProtKB">
        <authorList>
            <consortium name="RefSeq"/>
        </authorList>
    </citation>
    <scope>IDENTIFICATION</scope>
    <source>
        <tissue evidence="13">Whole body pupa</tissue>
    </source>
</reference>
<dbReference type="SUPFAM" id="SSF50494">
    <property type="entry name" value="Trypsin-like serine proteases"/>
    <property type="match status" value="2"/>
</dbReference>
<dbReference type="FunFam" id="2.40.10.10:FF:000006">
    <property type="entry name" value="Serine proteinase stubble"/>
    <property type="match status" value="1"/>
</dbReference>
<evidence type="ECO:0000256" key="5">
    <source>
        <dbReference type="ARBA" id="ARBA00022801"/>
    </source>
</evidence>
<name>A0A9C5Z2M7_9MUSC</name>
<keyword evidence="4 9" id="KW-0645">Protease</keyword>
<dbReference type="GO" id="GO:0005615">
    <property type="term" value="C:extracellular space"/>
    <property type="evidence" value="ECO:0007669"/>
    <property type="project" value="TreeGrafter"/>
</dbReference>
<dbReference type="Pfam" id="PF00089">
    <property type="entry name" value="Trypsin"/>
    <property type="match status" value="2"/>
</dbReference>
<evidence type="ECO:0000256" key="10">
    <source>
        <dbReference type="SAM" id="SignalP"/>
    </source>
</evidence>
<keyword evidence="3" id="KW-0964">Secreted</keyword>